<dbReference type="Proteomes" id="UP001239462">
    <property type="component" value="Unassembled WGS sequence"/>
</dbReference>
<name>A0ABT7PLI7_9BACT</name>
<dbReference type="EMBL" id="JASZZN010000013">
    <property type="protein sequence ID" value="MDM4017368.1"/>
    <property type="molecule type" value="Genomic_DNA"/>
</dbReference>
<dbReference type="InterPro" id="IPR002035">
    <property type="entry name" value="VWF_A"/>
</dbReference>
<dbReference type="Pfam" id="PF09977">
    <property type="entry name" value="Tad_C"/>
    <property type="match status" value="1"/>
</dbReference>
<feature type="domain" description="VWFA" evidence="7">
    <location>
        <begin position="179"/>
        <end position="352"/>
    </location>
</feature>
<proteinExistence type="predicted"/>
<evidence type="ECO:0000256" key="2">
    <source>
        <dbReference type="ARBA" id="ARBA00022692"/>
    </source>
</evidence>
<gene>
    <name evidence="8" type="ORF">QTN89_18110</name>
</gene>
<dbReference type="SMART" id="SM00327">
    <property type="entry name" value="VWA"/>
    <property type="match status" value="1"/>
</dbReference>
<reference evidence="8 9" key="1">
    <citation type="submission" date="2023-06" db="EMBL/GenBank/DDBJ databases">
        <title>Roseiconus lacunae JC819 isolated from Gulf of Mannar region, Tamil Nadu.</title>
        <authorList>
            <person name="Pk S."/>
            <person name="Ch S."/>
            <person name="Ch V.R."/>
        </authorList>
    </citation>
    <scope>NUCLEOTIDE SEQUENCE [LARGE SCALE GENOMIC DNA]</scope>
    <source>
        <strain evidence="8 9">JC819</strain>
    </source>
</reference>
<accession>A0ABT7PLI7</accession>
<dbReference type="SUPFAM" id="SSF53300">
    <property type="entry name" value="vWA-like"/>
    <property type="match status" value="1"/>
</dbReference>
<dbReference type="Pfam" id="PF00092">
    <property type="entry name" value="VWA"/>
    <property type="match status" value="1"/>
</dbReference>
<evidence type="ECO:0000256" key="3">
    <source>
        <dbReference type="ARBA" id="ARBA00022989"/>
    </source>
</evidence>
<feature type="transmembrane region" description="Helical" evidence="6">
    <location>
        <begin position="31"/>
        <end position="51"/>
    </location>
</feature>
<dbReference type="PROSITE" id="PS50234">
    <property type="entry name" value="VWFA"/>
    <property type="match status" value="1"/>
</dbReference>
<feature type="compositionally biased region" description="Basic residues" evidence="5">
    <location>
        <begin position="9"/>
        <end position="26"/>
    </location>
</feature>
<keyword evidence="9" id="KW-1185">Reference proteome</keyword>
<dbReference type="Gene3D" id="3.40.50.410">
    <property type="entry name" value="von Willebrand factor, type A domain"/>
    <property type="match status" value="1"/>
</dbReference>
<keyword evidence="4 6" id="KW-0472">Membrane</keyword>
<organism evidence="8 9">
    <name type="scientific">Roseiconus lacunae</name>
    <dbReference type="NCBI Taxonomy" id="2605694"/>
    <lineage>
        <taxon>Bacteria</taxon>
        <taxon>Pseudomonadati</taxon>
        <taxon>Planctomycetota</taxon>
        <taxon>Planctomycetia</taxon>
        <taxon>Pirellulales</taxon>
        <taxon>Pirellulaceae</taxon>
        <taxon>Roseiconus</taxon>
    </lineage>
</organism>
<dbReference type="CDD" id="cd00198">
    <property type="entry name" value="vWFA"/>
    <property type="match status" value="1"/>
</dbReference>
<dbReference type="InterPro" id="IPR018705">
    <property type="entry name" value="DUF2134_membrane"/>
</dbReference>
<evidence type="ECO:0000259" key="7">
    <source>
        <dbReference type="PROSITE" id="PS50234"/>
    </source>
</evidence>
<evidence type="ECO:0000313" key="8">
    <source>
        <dbReference type="EMBL" id="MDM4017368.1"/>
    </source>
</evidence>
<keyword evidence="1" id="KW-1003">Cell membrane</keyword>
<evidence type="ECO:0000256" key="5">
    <source>
        <dbReference type="SAM" id="MobiDB-lite"/>
    </source>
</evidence>
<dbReference type="RefSeq" id="WP_230776028.1">
    <property type="nucleotide sequence ID" value="NZ_CP141221.1"/>
</dbReference>
<dbReference type="InterPro" id="IPR050768">
    <property type="entry name" value="UPF0353/GerABKA_families"/>
</dbReference>
<evidence type="ECO:0000256" key="1">
    <source>
        <dbReference type="ARBA" id="ARBA00022475"/>
    </source>
</evidence>
<evidence type="ECO:0000256" key="6">
    <source>
        <dbReference type="SAM" id="Phobius"/>
    </source>
</evidence>
<keyword evidence="2 6" id="KW-0812">Transmembrane</keyword>
<dbReference type="PANTHER" id="PTHR22550">
    <property type="entry name" value="SPORE GERMINATION PROTEIN"/>
    <property type="match status" value="1"/>
</dbReference>
<comment type="caution">
    <text evidence="8">The sequence shown here is derived from an EMBL/GenBank/DDBJ whole genome shotgun (WGS) entry which is preliminary data.</text>
</comment>
<feature type="region of interest" description="Disordered" evidence="5">
    <location>
        <begin position="1"/>
        <end position="26"/>
    </location>
</feature>
<sequence length="358" mass="38528">MHNTFTTSPKHRQHLRPRQNTKQNPRQRRGAMLVLILFMMVGFIAAVAFSVDIAHMHLSRTELRSATDAAAQAASQELSDTFDRAAAIRKGQEIAALNLVNGDPLLLDGADFQFGRSDENADGRFVFSEGTTPLNTVRVTGRRTSGSPSGPIPLFFGNVMGFSSFEPQSVAAATYIERDVVLVVDRSGSMSGRKFSDLQAAIGVFIATLQTTPVDEEVGLASYAATATEDVQLTNNLFDIQSGLASLRPSGLTSISRGMEAGSSIMSRSRSSDFVERTLIVMTDGLHNRGPEPRGVATRLAADDVRIHTITFGNGADQARMREIATIGGGKHFHALSAAELTEAYREIALTLGTVVTE</sequence>
<keyword evidence="3 6" id="KW-1133">Transmembrane helix</keyword>
<dbReference type="PANTHER" id="PTHR22550:SF5">
    <property type="entry name" value="LEUCINE ZIPPER PROTEIN 4"/>
    <property type="match status" value="1"/>
</dbReference>
<evidence type="ECO:0000256" key="4">
    <source>
        <dbReference type="ARBA" id="ARBA00023136"/>
    </source>
</evidence>
<protein>
    <submittedName>
        <fullName evidence="8">VWA domain-containing protein</fullName>
    </submittedName>
</protein>
<dbReference type="InterPro" id="IPR036465">
    <property type="entry name" value="vWFA_dom_sf"/>
</dbReference>
<evidence type="ECO:0000313" key="9">
    <source>
        <dbReference type="Proteomes" id="UP001239462"/>
    </source>
</evidence>